<reference evidence="2 3" key="1">
    <citation type="submission" date="2018-06" db="EMBL/GenBank/DDBJ databases">
        <title>Fusarium incarnatum-equiseti species complex species 28.</title>
        <authorList>
            <person name="Gardiner D.M."/>
        </authorList>
    </citation>
    <scope>NUCLEOTIDE SEQUENCE [LARGE SCALE GENOMIC DNA]</scope>
    <source>
        <strain evidence="2 3">FIESC_28</strain>
    </source>
</reference>
<evidence type="ECO:0000256" key="1">
    <source>
        <dbReference type="SAM" id="MobiDB-lite"/>
    </source>
</evidence>
<dbReference type="Proteomes" id="UP000253153">
    <property type="component" value="Unassembled WGS sequence"/>
</dbReference>
<accession>A0A366S7D9</accession>
<keyword evidence="3" id="KW-1185">Reference proteome</keyword>
<feature type="region of interest" description="Disordered" evidence="1">
    <location>
        <begin position="34"/>
        <end position="65"/>
    </location>
</feature>
<dbReference type="GeneID" id="41991390"/>
<gene>
    <name evidence="2" type="ORF">FIESC28_01944</name>
</gene>
<organism evidence="2 3">
    <name type="scientific">Fusarium coffeatum</name>
    <dbReference type="NCBI Taxonomy" id="231269"/>
    <lineage>
        <taxon>Eukaryota</taxon>
        <taxon>Fungi</taxon>
        <taxon>Dikarya</taxon>
        <taxon>Ascomycota</taxon>
        <taxon>Pezizomycotina</taxon>
        <taxon>Sordariomycetes</taxon>
        <taxon>Hypocreomycetidae</taxon>
        <taxon>Hypocreales</taxon>
        <taxon>Nectriaceae</taxon>
        <taxon>Fusarium</taxon>
        <taxon>Fusarium incarnatum-equiseti species complex</taxon>
    </lineage>
</organism>
<sequence length="273" mass="30859">MPKIPGKPSLKATAKKTTRYVKVFKQAVKLTIANNRDKKAEEKAKKEPSYQLQDTMAPDGEAEEEESWNIIYHEDAANGSSRVEDRDTVEEIEMAALREIRINEPASAFELEMPTSTDSSFSFTPPATPSTITELSAQEKWEDLVATYRQAVNHVREIEDEMVDLRFKTFRPDINLDNDDRRIYQKSRPQSLFSITDEMAPTFRMWEGTHVSPNLVQGANHLKLELNEAVELSVVTLDTLSGKKTMISLTAKSSGADIKQLLGFWEFGLSIDV</sequence>
<proteinExistence type="predicted"/>
<feature type="compositionally biased region" description="Basic and acidic residues" evidence="1">
    <location>
        <begin position="35"/>
        <end position="48"/>
    </location>
</feature>
<comment type="caution">
    <text evidence="2">The sequence shown here is derived from an EMBL/GenBank/DDBJ whole genome shotgun (WGS) entry which is preliminary data.</text>
</comment>
<protein>
    <submittedName>
        <fullName evidence="2">Uncharacterized protein</fullName>
    </submittedName>
</protein>
<evidence type="ECO:0000313" key="2">
    <source>
        <dbReference type="EMBL" id="RBR25209.1"/>
    </source>
</evidence>
<name>A0A366S7D9_9HYPO</name>
<dbReference type="OrthoDB" id="4981458at2759"/>
<dbReference type="RefSeq" id="XP_031019800.1">
    <property type="nucleotide sequence ID" value="XM_031156094.1"/>
</dbReference>
<evidence type="ECO:0000313" key="3">
    <source>
        <dbReference type="Proteomes" id="UP000253153"/>
    </source>
</evidence>
<dbReference type="EMBL" id="QKXC01000041">
    <property type="protein sequence ID" value="RBR25209.1"/>
    <property type="molecule type" value="Genomic_DNA"/>
</dbReference>
<dbReference type="AlphaFoldDB" id="A0A366S7D9"/>